<name>A0A3P7MRA8_DIBLA</name>
<dbReference type="EMBL" id="UYRU01071153">
    <property type="protein sequence ID" value="VDN20681.1"/>
    <property type="molecule type" value="Genomic_DNA"/>
</dbReference>
<sequence length="88" mass="9540">MSPAAMQAALKATKTRLVAHIDVRFEALEATVRQSNELLVKRVDHIAAEHSVLLAKIEKLGAAVLDSHRSIPACHCAQKTAWLISCNA</sequence>
<evidence type="ECO:0000313" key="1">
    <source>
        <dbReference type="EMBL" id="VDN20681.1"/>
    </source>
</evidence>
<reference evidence="1 2" key="1">
    <citation type="submission" date="2018-11" db="EMBL/GenBank/DDBJ databases">
        <authorList>
            <consortium name="Pathogen Informatics"/>
        </authorList>
    </citation>
    <scope>NUCLEOTIDE SEQUENCE [LARGE SCALE GENOMIC DNA]</scope>
</reference>
<keyword evidence="2" id="KW-1185">Reference proteome</keyword>
<evidence type="ECO:0000313" key="2">
    <source>
        <dbReference type="Proteomes" id="UP000281553"/>
    </source>
</evidence>
<protein>
    <submittedName>
        <fullName evidence="1">Uncharacterized protein</fullName>
    </submittedName>
</protein>
<gene>
    <name evidence="1" type="ORF">DILT_LOCUS13672</name>
</gene>
<proteinExistence type="predicted"/>
<organism evidence="1 2">
    <name type="scientific">Dibothriocephalus latus</name>
    <name type="common">Fish tapeworm</name>
    <name type="synonym">Diphyllobothrium latum</name>
    <dbReference type="NCBI Taxonomy" id="60516"/>
    <lineage>
        <taxon>Eukaryota</taxon>
        <taxon>Metazoa</taxon>
        <taxon>Spiralia</taxon>
        <taxon>Lophotrochozoa</taxon>
        <taxon>Platyhelminthes</taxon>
        <taxon>Cestoda</taxon>
        <taxon>Eucestoda</taxon>
        <taxon>Diphyllobothriidea</taxon>
        <taxon>Diphyllobothriidae</taxon>
        <taxon>Dibothriocephalus</taxon>
    </lineage>
</organism>
<dbReference type="AlphaFoldDB" id="A0A3P7MRA8"/>
<dbReference type="Proteomes" id="UP000281553">
    <property type="component" value="Unassembled WGS sequence"/>
</dbReference>
<accession>A0A3P7MRA8</accession>